<sequence>MKKTLPSLLLLLLGLILSGCGGVRQLKQVDQGQRPLIIGLDDTFVPMGFQRQDGSLAGFDIDLARAVGKKMHQKVTFQAIDWNMKETELKNGTIDLIWNGYTKTPARAKKVAFSQPYLRNQQVLVTLRKDKINSFAGMRQQKVGVQNGSSGQTLFNQQSQVLKNIVADHSAVLYENFNTAFLDLQAGRIQGVVGDSIYAGYYVRQQHSANKYRIISGGYPEETFAIGMRKQDRQLKQRINQALVALTRDGTVSKLSQKWFQQDLAIK</sequence>
<keyword evidence="7" id="KW-1185">Reference proteome</keyword>
<organism evidence="6 7">
    <name type="scientific">Lapidilactobacillus gannanensis</name>
    <dbReference type="NCBI Taxonomy" id="2486002"/>
    <lineage>
        <taxon>Bacteria</taxon>
        <taxon>Bacillati</taxon>
        <taxon>Bacillota</taxon>
        <taxon>Bacilli</taxon>
        <taxon>Lactobacillales</taxon>
        <taxon>Lactobacillaceae</taxon>
        <taxon>Lapidilactobacillus</taxon>
    </lineage>
</organism>
<reference evidence="7" key="1">
    <citation type="journal article" date="2019" name="Int. J. Syst. Evol. Microbiol.">
        <title>The Global Catalogue of Microorganisms (GCM) 10K type strain sequencing project: providing services to taxonomists for standard genome sequencing and annotation.</title>
        <authorList>
            <consortium name="The Broad Institute Genomics Platform"/>
            <consortium name="The Broad Institute Genome Sequencing Center for Infectious Disease"/>
            <person name="Wu L."/>
            <person name="Ma J."/>
        </authorList>
    </citation>
    <scope>NUCLEOTIDE SEQUENCE [LARGE SCALE GENOMIC DNA]</scope>
    <source>
        <strain evidence="7">CCM 8937</strain>
    </source>
</reference>
<dbReference type="InterPro" id="IPR018313">
    <property type="entry name" value="SBP_3_CS"/>
</dbReference>
<dbReference type="RefSeq" id="WP_125649069.1">
    <property type="nucleotide sequence ID" value="NZ_JBHTOH010000092.1"/>
</dbReference>
<evidence type="ECO:0000259" key="5">
    <source>
        <dbReference type="SMART" id="SM00062"/>
    </source>
</evidence>
<dbReference type="Pfam" id="PF00497">
    <property type="entry name" value="SBP_bac_3"/>
    <property type="match status" value="1"/>
</dbReference>
<dbReference type="PANTHER" id="PTHR35936:SF34">
    <property type="entry name" value="ABC TRANSPORTER EXTRACELLULAR-BINDING PROTEIN YCKB-RELATED"/>
    <property type="match status" value="1"/>
</dbReference>
<dbReference type="PANTHER" id="PTHR35936">
    <property type="entry name" value="MEMBRANE-BOUND LYTIC MUREIN TRANSGLYCOSYLASE F"/>
    <property type="match status" value="1"/>
</dbReference>
<dbReference type="InterPro" id="IPR001638">
    <property type="entry name" value="Solute-binding_3/MltF_N"/>
</dbReference>
<keyword evidence="3" id="KW-0732">Signal</keyword>
<evidence type="ECO:0000256" key="4">
    <source>
        <dbReference type="RuleBase" id="RU003744"/>
    </source>
</evidence>
<evidence type="ECO:0000256" key="1">
    <source>
        <dbReference type="ARBA" id="ARBA00004196"/>
    </source>
</evidence>
<dbReference type="EMBL" id="JBHTOH010000092">
    <property type="protein sequence ID" value="MFD1412044.1"/>
    <property type="molecule type" value="Genomic_DNA"/>
</dbReference>
<dbReference type="Gene3D" id="3.40.190.10">
    <property type="entry name" value="Periplasmic binding protein-like II"/>
    <property type="match status" value="2"/>
</dbReference>
<proteinExistence type="inferred from homology"/>
<dbReference type="Proteomes" id="UP001597191">
    <property type="component" value="Unassembled WGS sequence"/>
</dbReference>
<evidence type="ECO:0000313" key="6">
    <source>
        <dbReference type="EMBL" id="MFD1412044.1"/>
    </source>
</evidence>
<comment type="similarity">
    <text evidence="2 4">Belongs to the bacterial solute-binding protein 3 family.</text>
</comment>
<dbReference type="SUPFAM" id="SSF53850">
    <property type="entry name" value="Periplasmic binding protein-like II"/>
    <property type="match status" value="1"/>
</dbReference>
<dbReference type="CDD" id="cd00996">
    <property type="entry name" value="PBP2_AatB_like"/>
    <property type="match status" value="1"/>
</dbReference>
<comment type="caution">
    <text evidence="6">The sequence shown here is derived from an EMBL/GenBank/DDBJ whole genome shotgun (WGS) entry which is preliminary data.</text>
</comment>
<dbReference type="PROSITE" id="PS51257">
    <property type="entry name" value="PROKAR_LIPOPROTEIN"/>
    <property type="match status" value="1"/>
</dbReference>
<protein>
    <submittedName>
        <fullName evidence="6">Amino acid ABC transporter substrate-binding protein</fullName>
    </submittedName>
</protein>
<evidence type="ECO:0000256" key="2">
    <source>
        <dbReference type="ARBA" id="ARBA00010333"/>
    </source>
</evidence>
<name>A0ABW4BP75_9LACO</name>
<gene>
    <name evidence="6" type="ORF">ACFQ4R_10685</name>
</gene>
<evidence type="ECO:0000313" key="7">
    <source>
        <dbReference type="Proteomes" id="UP001597191"/>
    </source>
</evidence>
<comment type="subcellular location">
    <subcellularLocation>
        <location evidence="1">Cell envelope</location>
    </subcellularLocation>
</comment>
<feature type="domain" description="Solute-binding protein family 3/N-terminal" evidence="5">
    <location>
        <begin position="35"/>
        <end position="263"/>
    </location>
</feature>
<accession>A0ABW4BP75</accession>
<dbReference type="SMART" id="SM00062">
    <property type="entry name" value="PBPb"/>
    <property type="match status" value="1"/>
</dbReference>
<dbReference type="PROSITE" id="PS01039">
    <property type="entry name" value="SBP_BACTERIAL_3"/>
    <property type="match status" value="1"/>
</dbReference>
<evidence type="ECO:0000256" key="3">
    <source>
        <dbReference type="ARBA" id="ARBA00022729"/>
    </source>
</evidence>